<sequence>MASGQICVPPKRCSLASKQPPRHSLFGTYRSLLNVILLFILPDLGILQVASSVIKTSSGTVSSSTKSTLSTSLNTTTVSTPAALPTLATIANHTTITSSANFTAVPANIRSTASRAKASVSTSTLAIIETSAAKPRADSLTPNFFYDGPLEVRCKPKTWVLQHMFIPVTTGATTVDPNQFGISAENLATALILPRKRYNEVFSKDSEDWSVFGYIQTNQKDTAVLPGEQRLCSSRYIAARCEFLYGCSCTAVLRNPTLQDINFPVHRHDFQHAINGIPNAVILDDRNQEWTWTVPPEIADDEVMVLRPGDPAEPRTNIANLGEPPFWLYGPRRNPPELQLGQTADVGNDNTGPFRDPFNINPNAFRTDPEQIGNFINYGMYSNFNVDPHRRRRRPPGGGAA</sequence>
<dbReference type="RefSeq" id="XP_067486062.1">
    <property type="nucleotide sequence ID" value="XM_067638144.1"/>
</dbReference>
<evidence type="ECO:0000313" key="2">
    <source>
        <dbReference type="Proteomes" id="UP000283090"/>
    </source>
</evidence>
<accession>A0A436ZNP2</accession>
<evidence type="ECO:0000313" key="1">
    <source>
        <dbReference type="EMBL" id="RVD80518.1"/>
    </source>
</evidence>
<dbReference type="Proteomes" id="UP000283090">
    <property type="component" value="Unassembled WGS sequence"/>
</dbReference>
<organism evidence="1 2">
    <name type="scientific">Arthrobotrys flagrans</name>
    <name type="common">Nematode-trapping fungus</name>
    <name type="synonym">Trichothecium flagrans</name>
    <dbReference type="NCBI Taxonomy" id="97331"/>
    <lineage>
        <taxon>Eukaryota</taxon>
        <taxon>Fungi</taxon>
        <taxon>Dikarya</taxon>
        <taxon>Ascomycota</taxon>
        <taxon>Pezizomycotina</taxon>
        <taxon>Orbiliomycetes</taxon>
        <taxon>Orbiliales</taxon>
        <taxon>Orbiliaceae</taxon>
        <taxon>Arthrobotrys</taxon>
    </lineage>
</organism>
<dbReference type="GeneID" id="93590725"/>
<dbReference type="AlphaFoldDB" id="A0A436ZNP2"/>
<comment type="caution">
    <text evidence="1">The sequence shown here is derived from an EMBL/GenBank/DDBJ whole genome shotgun (WGS) entry which is preliminary data.</text>
</comment>
<dbReference type="VEuPathDB" id="FungiDB:DFL_008414"/>
<name>A0A436ZNP2_ARTFL</name>
<reference evidence="1 2" key="1">
    <citation type="submission" date="2019-01" db="EMBL/GenBank/DDBJ databases">
        <title>Intercellular communication is required for trap formation in the nematode-trapping fungus Duddingtonia flagrans.</title>
        <authorList>
            <person name="Youssar L."/>
            <person name="Wernet V."/>
            <person name="Hensel N."/>
            <person name="Hildebrandt H.-G."/>
            <person name="Fischer R."/>
        </authorList>
    </citation>
    <scope>NUCLEOTIDE SEQUENCE [LARGE SCALE GENOMIC DNA]</scope>
    <source>
        <strain evidence="1 2">CBS H-5679</strain>
    </source>
</reference>
<proteinExistence type="predicted"/>
<dbReference type="OrthoDB" id="10408205at2759"/>
<gene>
    <name evidence="1" type="ORF">DFL_008414</name>
</gene>
<protein>
    <submittedName>
        <fullName evidence="1">Uncharacterized protein</fullName>
    </submittedName>
</protein>
<keyword evidence="2" id="KW-1185">Reference proteome</keyword>
<dbReference type="EMBL" id="SAEB01000012">
    <property type="protein sequence ID" value="RVD80518.1"/>
    <property type="molecule type" value="Genomic_DNA"/>
</dbReference>